<gene>
    <name evidence="2" type="ORF">CCHR01_09661</name>
</gene>
<organism evidence="2 3">
    <name type="scientific">Colletotrichum chrysophilum</name>
    <dbReference type="NCBI Taxonomy" id="1836956"/>
    <lineage>
        <taxon>Eukaryota</taxon>
        <taxon>Fungi</taxon>
        <taxon>Dikarya</taxon>
        <taxon>Ascomycota</taxon>
        <taxon>Pezizomycotina</taxon>
        <taxon>Sordariomycetes</taxon>
        <taxon>Hypocreomycetidae</taxon>
        <taxon>Glomerellales</taxon>
        <taxon>Glomerellaceae</taxon>
        <taxon>Colletotrichum</taxon>
        <taxon>Colletotrichum gloeosporioides species complex</taxon>
    </lineage>
</organism>
<dbReference type="AlphaFoldDB" id="A0AAD9AGK0"/>
<name>A0AAD9AGK0_9PEZI</name>
<dbReference type="EMBL" id="JAQOWY010000194">
    <property type="protein sequence ID" value="KAK1847693.1"/>
    <property type="molecule type" value="Genomic_DNA"/>
</dbReference>
<evidence type="ECO:0000256" key="1">
    <source>
        <dbReference type="SAM" id="MobiDB-lite"/>
    </source>
</evidence>
<keyword evidence="3" id="KW-1185">Reference proteome</keyword>
<dbReference type="Proteomes" id="UP001243330">
    <property type="component" value="Unassembled WGS sequence"/>
</dbReference>
<protein>
    <submittedName>
        <fullName evidence="2">Uncharacterized protein</fullName>
    </submittedName>
</protein>
<proteinExistence type="predicted"/>
<evidence type="ECO:0000313" key="2">
    <source>
        <dbReference type="EMBL" id="KAK1847693.1"/>
    </source>
</evidence>
<sequence>METPSVVRPRNRGAVTMRKPTASKSAKEGTQYARGSGLAASRVPQTRLLAQLEQYPQRNINRQRRSVEEDEQQWQQVTGKGFMLQTSSHVSSLPSFLCGGQLLKRNYANAGAG</sequence>
<feature type="region of interest" description="Disordered" evidence="1">
    <location>
        <begin position="1"/>
        <end position="40"/>
    </location>
</feature>
<accession>A0AAD9AGK0</accession>
<reference evidence="2" key="1">
    <citation type="submission" date="2023-01" db="EMBL/GenBank/DDBJ databases">
        <title>Colletotrichum chrysophilum M932 genome sequence.</title>
        <authorList>
            <person name="Baroncelli R."/>
        </authorList>
    </citation>
    <scope>NUCLEOTIDE SEQUENCE</scope>
    <source>
        <strain evidence="2">M932</strain>
    </source>
</reference>
<evidence type="ECO:0000313" key="3">
    <source>
        <dbReference type="Proteomes" id="UP001243330"/>
    </source>
</evidence>
<comment type="caution">
    <text evidence="2">The sequence shown here is derived from an EMBL/GenBank/DDBJ whole genome shotgun (WGS) entry which is preliminary data.</text>
</comment>